<dbReference type="EMBL" id="CP019650">
    <property type="protein sequence ID" value="AQQ66265.1"/>
    <property type="molecule type" value="Genomic_DNA"/>
</dbReference>
<evidence type="ECO:0000256" key="6">
    <source>
        <dbReference type="PIRSR" id="PIRSR001488-1"/>
    </source>
</evidence>
<dbReference type="PANTHER" id="PTHR35891:SF2">
    <property type="entry name" value="THIOL:DISULFIDE INTERCHANGE PROTEIN DSBA"/>
    <property type="match status" value="1"/>
</dbReference>
<evidence type="ECO:0000259" key="8">
    <source>
        <dbReference type="Pfam" id="PF01323"/>
    </source>
</evidence>
<evidence type="ECO:0000256" key="4">
    <source>
        <dbReference type="ARBA" id="ARBA00023284"/>
    </source>
</evidence>
<keyword evidence="3 5" id="KW-1015">Disulfide bond</keyword>
<evidence type="ECO:0000256" key="3">
    <source>
        <dbReference type="ARBA" id="ARBA00023157"/>
    </source>
</evidence>
<protein>
    <recommendedName>
        <fullName evidence="5">Thiol:disulfide interchange protein</fullName>
    </recommendedName>
</protein>
<evidence type="ECO:0000256" key="2">
    <source>
        <dbReference type="ARBA" id="ARBA00022729"/>
    </source>
</evidence>
<dbReference type="KEGG" id="maga:Mag101_00320"/>
<keyword evidence="4" id="KW-0676">Redox-active center</keyword>
<keyword evidence="2 7" id="KW-0732">Signal</keyword>
<feature type="disulfide bond" description="Redox-active" evidence="6">
    <location>
        <begin position="56"/>
        <end position="59"/>
    </location>
</feature>
<keyword evidence="5" id="KW-0574">Periplasm</keyword>
<dbReference type="PANTHER" id="PTHR35891">
    <property type="entry name" value="THIOL:DISULFIDE INTERCHANGE PROTEIN DSBA"/>
    <property type="match status" value="1"/>
</dbReference>
<dbReference type="SUPFAM" id="SSF52833">
    <property type="entry name" value="Thioredoxin-like"/>
    <property type="match status" value="1"/>
</dbReference>
<feature type="signal peptide" evidence="7">
    <location>
        <begin position="1"/>
        <end position="18"/>
    </location>
</feature>
<dbReference type="InterPro" id="IPR017937">
    <property type="entry name" value="Thioredoxin_CS"/>
</dbReference>
<dbReference type="CDD" id="cd03019">
    <property type="entry name" value="DsbA_DsbA"/>
    <property type="match status" value="1"/>
</dbReference>
<dbReference type="PIRSF" id="PIRSF001488">
    <property type="entry name" value="Tdi_protein"/>
    <property type="match status" value="1"/>
</dbReference>
<evidence type="ECO:0000256" key="1">
    <source>
        <dbReference type="ARBA" id="ARBA00005791"/>
    </source>
</evidence>
<dbReference type="GO" id="GO:0042597">
    <property type="term" value="C:periplasmic space"/>
    <property type="evidence" value="ECO:0007669"/>
    <property type="project" value="UniProtKB-SubCell"/>
</dbReference>
<dbReference type="AlphaFoldDB" id="A0A1Q2M0N2"/>
<dbReference type="PROSITE" id="PS51257">
    <property type="entry name" value="PROKAR_LIPOPROTEIN"/>
    <property type="match status" value="1"/>
</dbReference>
<dbReference type="Proteomes" id="UP000188219">
    <property type="component" value="Chromosome"/>
</dbReference>
<evidence type="ECO:0000256" key="7">
    <source>
        <dbReference type="SAM" id="SignalP"/>
    </source>
</evidence>
<dbReference type="PROSITE" id="PS00194">
    <property type="entry name" value="THIOREDOXIN_1"/>
    <property type="match status" value="1"/>
</dbReference>
<evidence type="ECO:0000313" key="9">
    <source>
        <dbReference type="EMBL" id="AQQ66265.1"/>
    </source>
</evidence>
<dbReference type="RefSeq" id="WP_077399188.1">
    <property type="nucleotide sequence ID" value="NZ_CP019650.1"/>
</dbReference>
<feature type="domain" description="DSBA-like thioredoxin" evidence="8">
    <location>
        <begin position="94"/>
        <end position="191"/>
    </location>
</feature>
<dbReference type="OrthoDB" id="9784896at2"/>
<dbReference type="Gene3D" id="3.40.30.10">
    <property type="entry name" value="Glutaredoxin"/>
    <property type="match status" value="1"/>
</dbReference>
<dbReference type="InterPro" id="IPR050824">
    <property type="entry name" value="Thiol_disulfide_DsbA"/>
</dbReference>
<comment type="similarity">
    <text evidence="1">Belongs to the thioredoxin family. DsbA subfamily.</text>
</comment>
<evidence type="ECO:0000313" key="10">
    <source>
        <dbReference type="Proteomes" id="UP000188219"/>
    </source>
</evidence>
<proteinExistence type="inferred from homology"/>
<keyword evidence="10" id="KW-1185">Reference proteome</keyword>
<dbReference type="Pfam" id="PF01323">
    <property type="entry name" value="DSBA"/>
    <property type="match status" value="1"/>
</dbReference>
<feature type="chain" id="PRO_5012388257" description="Thiol:disulfide interchange protein" evidence="7">
    <location>
        <begin position="19"/>
        <end position="225"/>
    </location>
</feature>
<organism evidence="9 10">
    <name type="scientific">Microbulbifer agarilyticus</name>
    <dbReference type="NCBI Taxonomy" id="260552"/>
    <lineage>
        <taxon>Bacteria</taxon>
        <taxon>Pseudomonadati</taxon>
        <taxon>Pseudomonadota</taxon>
        <taxon>Gammaproteobacteria</taxon>
        <taxon>Cellvibrionales</taxon>
        <taxon>Microbulbiferaceae</taxon>
        <taxon>Microbulbifer</taxon>
    </lineage>
</organism>
<evidence type="ECO:0000256" key="5">
    <source>
        <dbReference type="PIRNR" id="PIRNR001488"/>
    </source>
</evidence>
<sequence length="225" mass="24885">MKAVVALFTMLLSLAACAQEAPGKFKAGQHYEVLPQAVAQDDDSKIEVTELFWYGCGHCYHFESPLKKWQKTMPADVALKKIPAIWQPVMEIHARMFYVADAMGVLDKVHEPIFSAIAQQRKMFATRDGRDWKADDAAIEALFNDAGADGAKAVKLMNGFAINSKVKQGQAKQRAYKLTGTPEMVVAGKYRISTSLPGLKGKSNGQQMMLDVVDFLVEKERAEKG</sequence>
<dbReference type="STRING" id="260552.Mag101_00320"/>
<dbReference type="InterPro" id="IPR036249">
    <property type="entry name" value="Thioredoxin-like_sf"/>
</dbReference>
<dbReference type="InterPro" id="IPR001853">
    <property type="entry name" value="DSBA-like_thioredoxin_dom"/>
</dbReference>
<reference evidence="9" key="1">
    <citation type="submission" date="2017-02" db="EMBL/GenBank/DDBJ databases">
        <title>Genome of Microbulbifer agarilyticus GP101.</title>
        <authorList>
            <person name="Jung J."/>
            <person name="Bae S.S."/>
            <person name="Baek K."/>
        </authorList>
    </citation>
    <scope>NUCLEOTIDE SEQUENCE [LARGE SCALE GENOMIC DNA]</scope>
    <source>
        <strain evidence="9">GP101</strain>
    </source>
</reference>
<dbReference type="eggNOG" id="COG1651">
    <property type="taxonomic scope" value="Bacteria"/>
</dbReference>
<gene>
    <name evidence="9" type="ORF">Mag101_00320</name>
</gene>
<accession>A0A1Q2M0N2</accession>
<dbReference type="InterPro" id="IPR023205">
    <property type="entry name" value="DsbA/DsbL"/>
</dbReference>
<name>A0A1Q2M0N2_9GAMM</name>
<dbReference type="GO" id="GO:0016491">
    <property type="term" value="F:oxidoreductase activity"/>
    <property type="evidence" value="ECO:0007669"/>
    <property type="project" value="InterPro"/>
</dbReference>
<comment type="subcellular location">
    <subcellularLocation>
        <location evidence="5">Periplasm</location>
    </subcellularLocation>
</comment>